<accession>A0A640KS66</accession>
<feature type="compositionally biased region" description="Low complexity" evidence="1">
    <location>
        <begin position="269"/>
        <end position="284"/>
    </location>
</feature>
<sequence>MKTVRSPGLRGSQPAPRAQRKGARPSHSTSKTRTRTFSEEPPRKARGAHHPSSSPHRTPSPSPPPPVAAACPSQKTQSSAATLAGGNVDGLPTAVGTSFPTLLETDDSESKDGMRRPPLGRPNSTIADALPGTDKTPEQKAPTWQQCTGNRSTSSTARSLIARHLAPLRRKRCSASALSSSSHASSSPSVSDMRSTSSRTCSSTSDTQTRGEHRLPQRNSQRNRSRAAAPAAAAHPSASSVTTKGSKTSWCASQQRRKKHRVTSCGDYSNTGSTSTSSAALSEKTTPRPARTSSSGRLRRRKCTSRNEKGDTFLSAPSSTSVDSICVFTDVLPRDVYLHICGFLTEADCCTLLEVSLCMHAAITSADSIVWRHMCVSTWMYKQGFQSFIQHVRALEVLARQGELEVLALQQHMLLLREEGIIFGESDVSATCDCATVLIRRRQHERARWMAAAAAGAMTSTLHRSRLASKVSSAITSMSSTTQSNSSCVLSKDGRRRWCKSRSSHMTTGRSIIATASTSRRSENTSGATTKRPTHMERWAEPSAQRLGSRSTVTTVTSRASRSRRSRSDRSRDGDLRSASLPCPCSSRTSSSSESSKEEIHNGMHHIQTTHPPSYHCTDDPAAPLRPGGSDAGENTCSATRCSPLPPPLSSSHAHASVELCVNGSGGSSVALSSTSASNGRGQVVYEYVGTEDGKMEDRRKQRVRIRLPEAEAEGNGSANLTDTSVLAIRSRSGSRHRRRSRRSRSRSRLTPAHSYRHHHRHDDSSRQQQQPESRHRRSHRDKRRKPARQRRKKRGRSRRPRSTGGGGSRHRSQGPHHRSSHQHHHNPKATKSSRRRRRRQRNAAAAAAAAAQADRDSGGINTYFYQTATYEAIKSTTPELAAPHVAPSMVPITLGGWHAPSVNNREATALHSLGKAQQNPYQSFGGEVQACKASAVGAFTQPATLLNRCSNVTQMAASPSQKIGSSSQQVIPPQTAATTSSAATTSGTGANEERLYWWQLTPEARQRQLRRIQQLELQQQQQQQLAAARCGFATQAAPSFQDGDELADEAALREWDELEASSFGSSSDSIYEEDADASREGDREEECSDRNDASVTSGDTEGKSECSTDDGDEGEGSTDSSDYSRRRRRSRKLWRAQSRSARQSITSEDTMSTTARCRFSYRQHHGGESSTSSSLLHTAPPSLADGNGIASACRDDNEKERWVHTGTRGAAHFPYKQCKSSHATYNCSRRGGDGAARARSGSTADRYDFDEGATCASDVGQVDNKLIEGSNPSSSKRSSGRRVPSSFTSASCAERRAAKALEKRYEGIEEAMVITRSKSMLIHTLERQTHAHLPRLFAAAQRQQRSMINTRPAAAVAYHVDPSLMSPTVALHRGAPDFSEVAWAPTAPAVILIGAGSSGFNSGGASSTLPVAASLPTPPASHLPSSLNNSFGTVTAATLAVPASPLYQLTRASSPNALTSSCVERGGCVSSAVPCQNSSHSFPPSTSSVRLDAGTAGSGGGVRTAPPAPLQDVLAHHRTAPTAAAAVNDNSVGGGALSTAGGAPLQSPNNDEAVDDDDDDEDEEEEKFAPVSWKFAFFMSRREAKREKITLQDLIEGMWVVCFRNSGRTHPIRFVGQRQVFVYSPLPTEEEEEQRLQQNGLEPVESEGEAGHATSAAPPLLFHILQGGAQLVVHQFPPMKVMRRNGAALGNPAAAGMSAAMAQAPSASAPAAAALTPAMRAEKQFMAEPQATLRKLRMRLITASAHDSATFEAIPYGGLAVAGSAVDDEHNGKAGKAFGCRGCTSYDSHDAASVSSAVTTNDVRRVIAQKLGFCPAYMKEVLGQPPVKPKGERTNEGKGSTTRRGCSAAPSRVNRQRVFHGPLTLHEYEAQQHRESCFAPGGPGDVLNDWGWTISSPNVKIFSLDITAPLYVKRLQRVADV</sequence>
<feature type="compositionally biased region" description="Low complexity" evidence="1">
    <location>
        <begin position="843"/>
        <end position="853"/>
    </location>
</feature>
<feature type="region of interest" description="Disordered" evidence="1">
    <location>
        <begin position="1629"/>
        <end position="1654"/>
    </location>
</feature>
<feature type="compositionally biased region" description="Basic residues" evidence="1">
    <location>
        <begin position="733"/>
        <end position="748"/>
    </location>
</feature>
<feature type="compositionally biased region" description="Pro residues" evidence="1">
    <location>
        <begin position="58"/>
        <end position="67"/>
    </location>
</feature>
<feature type="region of interest" description="Disordered" evidence="1">
    <location>
        <begin position="499"/>
        <end position="639"/>
    </location>
</feature>
<dbReference type="Proteomes" id="UP000419144">
    <property type="component" value="Unassembled WGS sequence"/>
</dbReference>
<feature type="compositionally biased region" description="Basic residues" evidence="1">
    <location>
        <begin position="775"/>
        <end position="802"/>
    </location>
</feature>
<dbReference type="OrthoDB" id="2398163at2759"/>
<evidence type="ECO:0000313" key="2">
    <source>
        <dbReference type="EMBL" id="GET92600.1"/>
    </source>
</evidence>
<name>A0A640KS66_LEITA</name>
<evidence type="ECO:0000313" key="3">
    <source>
        <dbReference type="Proteomes" id="UP000419144"/>
    </source>
</evidence>
<feature type="compositionally biased region" description="Low complexity" evidence="1">
    <location>
        <begin position="1479"/>
        <end position="1489"/>
    </location>
</feature>
<feature type="compositionally biased region" description="Polar residues" evidence="1">
    <location>
        <begin position="241"/>
        <end position="254"/>
    </location>
</feature>
<feature type="region of interest" description="Disordered" evidence="1">
    <location>
        <begin position="707"/>
        <end position="856"/>
    </location>
</feature>
<feature type="compositionally biased region" description="Basic and acidic residues" evidence="1">
    <location>
        <begin position="1077"/>
        <end position="1093"/>
    </location>
</feature>
<feature type="region of interest" description="Disordered" evidence="1">
    <location>
        <begin position="1059"/>
        <end position="1193"/>
    </location>
</feature>
<feature type="compositionally biased region" description="Low complexity" evidence="1">
    <location>
        <begin position="174"/>
        <end position="208"/>
    </location>
</feature>
<evidence type="ECO:0008006" key="4">
    <source>
        <dbReference type="Google" id="ProtNLM"/>
    </source>
</evidence>
<feature type="region of interest" description="Disordered" evidence="1">
    <location>
        <begin position="1477"/>
        <end position="1509"/>
    </location>
</feature>
<feature type="compositionally biased region" description="Polar residues" evidence="1">
    <location>
        <begin position="504"/>
        <end position="531"/>
    </location>
</feature>
<protein>
    <recommendedName>
        <fullName evidence="4">F-box domain-containing protein</fullName>
    </recommendedName>
</protein>
<feature type="compositionally biased region" description="Basic residues" evidence="1">
    <location>
        <begin position="18"/>
        <end position="34"/>
    </location>
</feature>
<feature type="compositionally biased region" description="Basic and acidic residues" evidence="1">
    <location>
        <begin position="566"/>
        <end position="576"/>
    </location>
</feature>
<organism evidence="2 3">
    <name type="scientific">Leishmania tarentolae</name>
    <name type="common">Sauroleishmania tarentolae</name>
    <dbReference type="NCBI Taxonomy" id="5689"/>
    <lineage>
        <taxon>Eukaryota</taxon>
        <taxon>Discoba</taxon>
        <taxon>Euglenozoa</taxon>
        <taxon>Kinetoplastea</taxon>
        <taxon>Metakinetoplastina</taxon>
        <taxon>Trypanosomatida</taxon>
        <taxon>Trypanosomatidae</taxon>
        <taxon>Leishmaniinae</taxon>
        <taxon>Leishmania</taxon>
        <taxon>lizard Leishmania</taxon>
    </lineage>
</organism>
<feature type="region of interest" description="Disordered" evidence="1">
    <location>
        <begin position="1"/>
        <end position="156"/>
    </location>
</feature>
<feature type="region of interest" description="Disordered" evidence="1">
    <location>
        <begin position="172"/>
        <end position="313"/>
    </location>
</feature>
<dbReference type="EMBL" id="BLBS01000056">
    <property type="protein sequence ID" value="GET92600.1"/>
    <property type="molecule type" value="Genomic_DNA"/>
</dbReference>
<keyword evidence="3" id="KW-1185">Reference proteome</keyword>
<proteinExistence type="predicted"/>
<feature type="compositionally biased region" description="Low complexity" evidence="1">
    <location>
        <begin position="1270"/>
        <end position="1287"/>
    </location>
</feature>
<dbReference type="SUPFAM" id="SSF81383">
    <property type="entry name" value="F-box domain"/>
    <property type="match status" value="1"/>
</dbReference>
<feature type="compositionally biased region" description="Low complexity" evidence="1">
    <location>
        <begin position="217"/>
        <end position="240"/>
    </location>
</feature>
<comment type="caution">
    <text evidence="2">The sequence shown here is derived from an EMBL/GenBank/DDBJ whole genome shotgun (WGS) entry which is preliminary data.</text>
</comment>
<reference evidence="2" key="1">
    <citation type="submission" date="2019-11" db="EMBL/GenBank/DDBJ databases">
        <title>Leishmania tarentolae CDS.</title>
        <authorList>
            <person name="Goto Y."/>
            <person name="Yamagishi J."/>
        </authorList>
    </citation>
    <scope>NUCLEOTIDE SEQUENCE [LARGE SCALE GENOMIC DNA]</scope>
    <source>
        <strain evidence="2">Parrot Tar II</strain>
    </source>
</reference>
<feature type="compositionally biased region" description="Acidic residues" evidence="1">
    <location>
        <begin position="1108"/>
        <end position="1117"/>
    </location>
</feature>
<feature type="region of interest" description="Disordered" evidence="1">
    <location>
        <begin position="1265"/>
        <end position="1290"/>
    </location>
</feature>
<dbReference type="VEuPathDB" id="TriTrypDB:LtaPh_3510400"/>
<feature type="compositionally biased region" description="Polar residues" evidence="1">
    <location>
        <begin position="142"/>
        <end position="156"/>
    </location>
</feature>
<dbReference type="InterPro" id="IPR036047">
    <property type="entry name" value="F-box-like_dom_sf"/>
</dbReference>
<feature type="compositionally biased region" description="Acidic residues" evidence="1">
    <location>
        <begin position="1553"/>
        <end position="1567"/>
    </location>
</feature>
<feature type="compositionally biased region" description="Basic residues" evidence="1">
    <location>
        <begin position="1126"/>
        <end position="1135"/>
    </location>
</feature>
<feature type="compositionally biased region" description="Low complexity" evidence="1">
    <location>
        <begin position="976"/>
        <end position="989"/>
    </location>
</feature>
<feature type="compositionally biased region" description="Polar residues" evidence="1">
    <location>
        <begin position="1141"/>
        <end position="1156"/>
    </location>
</feature>
<evidence type="ECO:0000256" key="1">
    <source>
        <dbReference type="SAM" id="MobiDB-lite"/>
    </source>
</evidence>
<feature type="compositionally biased region" description="Polar residues" evidence="1">
    <location>
        <begin position="962"/>
        <end position="973"/>
    </location>
</feature>
<feature type="region of interest" description="Disordered" evidence="1">
    <location>
        <begin position="1825"/>
        <end position="1852"/>
    </location>
</feature>
<feature type="compositionally biased region" description="Basic residues" evidence="1">
    <location>
        <begin position="809"/>
        <end position="842"/>
    </location>
</feature>
<gene>
    <name evidence="2" type="ORF">LtaPh_3510400</name>
</gene>
<feature type="region of interest" description="Disordered" evidence="1">
    <location>
        <begin position="1535"/>
        <end position="1568"/>
    </location>
</feature>
<feature type="compositionally biased region" description="Low complexity" evidence="1">
    <location>
        <begin position="546"/>
        <end position="560"/>
    </location>
</feature>
<feature type="region of interest" description="Disordered" evidence="1">
    <location>
        <begin position="962"/>
        <end position="989"/>
    </location>
</feature>